<evidence type="ECO:0000256" key="2">
    <source>
        <dbReference type="SAM" id="MobiDB-lite"/>
    </source>
</evidence>
<comment type="caution">
    <text evidence="5">The sequence shown here is derived from an EMBL/GenBank/DDBJ whole genome shotgun (WGS) entry which is preliminary data.</text>
</comment>
<gene>
    <name evidence="5" type="ORF">A7A78_12550</name>
</gene>
<keyword evidence="1 3" id="KW-0732">Signal</keyword>
<evidence type="ECO:0000259" key="4">
    <source>
        <dbReference type="Pfam" id="PF18962"/>
    </source>
</evidence>
<dbReference type="STRING" id="1385699.A7A78_12550"/>
<dbReference type="Pfam" id="PF18962">
    <property type="entry name" value="Por_Secre_tail"/>
    <property type="match status" value="1"/>
</dbReference>
<dbReference type="InterPro" id="IPR026444">
    <property type="entry name" value="Secre_tail"/>
</dbReference>
<accession>A0A1A9LEV6</accession>
<evidence type="ECO:0000313" key="6">
    <source>
        <dbReference type="Proteomes" id="UP000077552"/>
    </source>
</evidence>
<feature type="signal peptide" evidence="3">
    <location>
        <begin position="1"/>
        <end position="45"/>
    </location>
</feature>
<evidence type="ECO:0000256" key="1">
    <source>
        <dbReference type="ARBA" id="ARBA00022729"/>
    </source>
</evidence>
<feature type="region of interest" description="Disordered" evidence="2">
    <location>
        <begin position="403"/>
        <end position="430"/>
    </location>
</feature>
<feature type="chain" id="PRO_5008392167" description="Secretion system C-terminal sorting domain-containing protein" evidence="3">
    <location>
        <begin position="46"/>
        <end position="675"/>
    </location>
</feature>
<dbReference type="AlphaFoldDB" id="A0A1A9LEV6"/>
<sequence length="675" mass="74903">MNIIFKFKPSKKVLLPHIKAFKNCKNMKNLLLFSTLLLTSVGAMAQLTVKPNGTADSYVYVNNEVLYVAQDVNLTPNPTAATEASIYLRNNAQLIQSGATSSNTGDGFLSVQQNTPVTNSWAYYYWCSPVGNPAATQAMTYGNNKNFGLRSMYEDTNAVPGIGTSARQTTLITGDNGYTNPALTISKRWVYTHEVPGTEAGEDYNRLNGSNYALPGWGFTMKGVNVGTAPAPGDPGSNHDQLYEFRGRPNSGSFTIDMGNGLMTLSGNPYPSALDLNKLYWDLPDNQELGTFWYYDEDRTVTGSHNYNGKPYGYGVYTPGLEDTDGDPYDGDNMGSYAAAPFYIYKEDGTTVGTSTGPGGADQNKRFAPVGQGIMFMGDANGPITIKNSHRVFFKEGVLPGSIFQRPEGENNTTENDLSGPTLSTSTTPQTVDYRPAQLRLYAIFDRALTRDLLLTFYDQATDGYDRGLDGRSPRDLKADAYFPVGNDNEPKLPYVINAVNYDVNKQIPFAFTLDKQTDIELRVKEEVKKPYQHVYLYDSQENTYKALAINGARVTLTLPEGVYENRFFIVFRSPYIKLDTPKTEVERTELVRANVTFFQNNPQHQLEIRNPEGYTIKTASVYDMSGKLVISEKNLGDDNKYSFYTGNLSDGVYLVKLMTSDDVSIDYKAIVHNQ</sequence>
<name>A0A1A9LEV6_9FLAO</name>
<feature type="domain" description="Secretion system C-terminal sorting" evidence="4">
    <location>
        <begin position="602"/>
        <end position="672"/>
    </location>
</feature>
<proteinExistence type="predicted"/>
<dbReference type="NCBIfam" id="TIGR04183">
    <property type="entry name" value="Por_Secre_tail"/>
    <property type="match status" value="1"/>
</dbReference>
<evidence type="ECO:0000313" key="5">
    <source>
        <dbReference type="EMBL" id="OAD91281.1"/>
    </source>
</evidence>
<dbReference type="EMBL" id="LXIE01000020">
    <property type="protein sequence ID" value="OAD91281.1"/>
    <property type="molecule type" value="Genomic_DNA"/>
</dbReference>
<feature type="compositionally biased region" description="Low complexity" evidence="2">
    <location>
        <begin position="418"/>
        <end position="430"/>
    </location>
</feature>
<dbReference type="Proteomes" id="UP000077552">
    <property type="component" value="Unassembled WGS sequence"/>
</dbReference>
<organism evidence="5 6">
    <name type="scientific">Aequorivita soesokkakensis</name>
    <dbReference type="NCBI Taxonomy" id="1385699"/>
    <lineage>
        <taxon>Bacteria</taxon>
        <taxon>Pseudomonadati</taxon>
        <taxon>Bacteroidota</taxon>
        <taxon>Flavobacteriia</taxon>
        <taxon>Flavobacteriales</taxon>
        <taxon>Flavobacteriaceae</taxon>
        <taxon>Aequorivita</taxon>
    </lineage>
</organism>
<evidence type="ECO:0000256" key="3">
    <source>
        <dbReference type="SAM" id="SignalP"/>
    </source>
</evidence>
<protein>
    <recommendedName>
        <fullName evidence="4">Secretion system C-terminal sorting domain-containing protein</fullName>
    </recommendedName>
</protein>
<reference evidence="5 6" key="1">
    <citation type="submission" date="2016-05" db="EMBL/GenBank/DDBJ databases">
        <title>Genome sequencing of Vitellibacter soesokkakensis RSSK-12.</title>
        <authorList>
            <person name="Thevarajoo S."/>
            <person name="Selvaratnam C."/>
            <person name="Goh K.M."/>
            <person name="Chan K.-G."/>
            <person name="Chong C.S."/>
        </authorList>
    </citation>
    <scope>NUCLEOTIDE SEQUENCE [LARGE SCALE GENOMIC DNA]</scope>
    <source>
        <strain evidence="5 6">RSSK-12</strain>
    </source>
</reference>
<keyword evidence="6" id="KW-1185">Reference proteome</keyword>